<dbReference type="Pfam" id="PF00773">
    <property type="entry name" value="RNB"/>
    <property type="match status" value="1"/>
</dbReference>
<feature type="domain" description="RNB" evidence="2">
    <location>
        <begin position="215"/>
        <end position="531"/>
    </location>
</feature>
<organism evidence="3 4">
    <name type="scientific">Campylobacter iguaniorum</name>
    <dbReference type="NCBI Taxonomy" id="1244531"/>
    <lineage>
        <taxon>Bacteria</taxon>
        <taxon>Pseudomonadati</taxon>
        <taxon>Campylobacterota</taxon>
        <taxon>Epsilonproteobacteria</taxon>
        <taxon>Campylobacterales</taxon>
        <taxon>Campylobacteraceae</taxon>
        <taxon>Campylobacter</taxon>
    </lineage>
</organism>
<dbReference type="OrthoDB" id="9764149at2"/>
<dbReference type="SMART" id="SM00955">
    <property type="entry name" value="RNB"/>
    <property type="match status" value="1"/>
</dbReference>
<dbReference type="InterPro" id="IPR012340">
    <property type="entry name" value="NA-bd_OB-fold"/>
</dbReference>
<accession>A0A076FBE7</accession>
<dbReference type="InterPro" id="IPR022966">
    <property type="entry name" value="RNase_II/R_CS"/>
</dbReference>
<dbReference type="Pfam" id="PF24190">
    <property type="entry name" value="OB_RNR_2nd"/>
    <property type="match status" value="1"/>
</dbReference>
<evidence type="ECO:0000313" key="3">
    <source>
        <dbReference type="EMBL" id="AII15008.1"/>
    </source>
</evidence>
<evidence type="ECO:0000256" key="1">
    <source>
        <dbReference type="ARBA" id="ARBA00022839"/>
    </source>
</evidence>
<evidence type="ECO:0000313" key="4">
    <source>
        <dbReference type="Proteomes" id="UP000028486"/>
    </source>
</evidence>
<dbReference type="HOGENOM" id="CLU_002333_7_3_7"/>
<dbReference type="GO" id="GO:0004540">
    <property type="term" value="F:RNA nuclease activity"/>
    <property type="evidence" value="ECO:0007669"/>
    <property type="project" value="InterPro"/>
</dbReference>
<dbReference type="InterPro" id="IPR001900">
    <property type="entry name" value="RNase_II/R"/>
</dbReference>
<evidence type="ECO:0000259" key="2">
    <source>
        <dbReference type="SMART" id="SM00955"/>
    </source>
</evidence>
<dbReference type="InterPro" id="IPR050180">
    <property type="entry name" value="RNR_Ribonuclease"/>
</dbReference>
<dbReference type="KEGG" id="caj:CIG1485E_1174"/>
<keyword evidence="1" id="KW-0269">Exonuclease</keyword>
<protein>
    <submittedName>
        <fullName evidence="3">Ribonuclease R</fullName>
        <ecNumber evidence="3">3.1.-.-</ecNumber>
    </submittedName>
</protein>
<dbReference type="Pfam" id="PF22896">
    <property type="entry name" value="OB_RNR_1st"/>
    <property type="match status" value="1"/>
</dbReference>
<keyword evidence="3" id="KW-0378">Hydrolase</keyword>
<dbReference type="Gene3D" id="2.40.50.140">
    <property type="entry name" value="Nucleic acid-binding proteins"/>
    <property type="match status" value="1"/>
</dbReference>
<keyword evidence="4" id="KW-1185">Reference proteome</keyword>
<sequence>MKEFLNSLLTGVDDKFIKVDEREILRVLETIKAVSKHKNKYYLNDGYICGKLDISSGGTGFLMPYDRRFKQDIIIENKNINGAHFGDIILAKLTNSKKARLHATVIAVLVMANETSVVYTKKFGMAIMGVNITNGLSIPLKASQKSLKTLPLGTVLKINNLDNDITEVLGTLDDPQVDEKISLAIYNKKDKFTKTCENEASSFGDSVDKSMYKERVDLTHLPFCTIDPIDAKDFDDAIYFDKENRVIYVAIADVSEYVAAYSALDKEAKFRGFSIYFPHKSVPMLPRSLSENICSLNPDCDRLAFVFKISLDSELNAVNEELFEAVIHSKKRFSYDEVDEILALKKQTDKEIQSWILPLFEITKKLKINRLKNGFDFRSKELRMTIDEGGHILATRFENETPSHALIEDCMLLANKAAAKRINRGVFRNHAPADLKKINLLLDDLALLGIEMVYESDLVSLIAKIQQKADEIGIREDVDKLIIKAQKRAEYSSSPNGHFGLGFDLYTHFTSPIRRYSDLILHRLLKANLANNKKLFDYLLLDIENTCTKLNELEREADRVAWDFMDRKFARWAMQNIDKTFQCYISETGNQTVAKLDDELKGARIFLENYNCPLLTKVIVKIKDVDLGSAKIIGKVIEKLDV</sequence>
<dbReference type="PANTHER" id="PTHR23355">
    <property type="entry name" value="RIBONUCLEASE"/>
    <property type="match status" value="1"/>
</dbReference>
<dbReference type="EMBL" id="CP009043">
    <property type="protein sequence ID" value="AII15008.1"/>
    <property type="molecule type" value="Genomic_DNA"/>
</dbReference>
<dbReference type="AlphaFoldDB" id="A0A076FBE7"/>
<dbReference type="GO" id="GO:0004527">
    <property type="term" value="F:exonuclease activity"/>
    <property type="evidence" value="ECO:0007669"/>
    <property type="project" value="UniProtKB-KW"/>
</dbReference>
<dbReference type="GO" id="GO:0006402">
    <property type="term" value="P:mRNA catabolic process"/>
    <property type="evidence" value="ECO:0007669"/>
    <property type="project" value="TreeGrafter"/>
</dbReference>
<dbReference type="SUPFAM" id="SSF50249">
    <property type="entry name" value="Nucleic acid-binding proteins"/>
    <property type="match status" value="2"/>
</dbReference>
<dbReference type="GO" id="GO:0003723">
    <property type="term" value="F:RNA binding"/>
    <property type="evidence" value="ECO:0007669"/>
    <property type="project" value="InterPro"/>
</dbReference>
<dbReference type="PROSITE" id="PS01175">
    <property type="entry name" value="RIBONUCLEASE_II"/>
    <property type="match status" value="1"/>
</dbReference>
<dbReference type="InterPro" id="IPR057293">
    <property type="entry name" value="RNR_OB2"/>
</dbReference>
<name>A0A076FBE7_9BACT</name>
<dbReference type="PANTHER" id="PTHR23355:SF9">
    <property type="entry name" value="DIS3-LIKE EXONUCLEASE 2"/>
    <property type="match status" value="1"/>
</dbReference>
<gene>
    <name evidence="3" type="primary">rnr</name>
    <name evidence="3" type="ORF">CIG1485E_1174</name>
</gene>
<dbReference type="STRING" id="1244531.CIG2463D_1265"/>
<dbReference type="GO" id="GO:0005829">
    <property type="term" value="C:cytosol"/>
    <property type="evidence" value="ECO:0007669"/>
    <property type="project" value="TreeGrafter"/>
</dbReference>
<dbReference type="eggNOG" id="COG0557">
    <property type="taxonomic scope" value="Bacteria"/>
</dbReference>
<dbReference type="InterPro" id="IPR054561">
    <property type="entry name" value="RNR_OB1_N"/>
</dbReference>
<keyword evidence="1" id="KW-0540">Nuclease</keyword>
<dbReference type="EC" id="3.1.-.-" evidence="3"/>
<dbReference type="RefSeq" id="WP_038454586.1">
    <property type="nucleotide sequence ID" value="NZ_CP009043.1"/>
</dbReference>
<reference evidence="4" key="1">
    <citation type="journal article" date="2014" name="Genome Announc.">
        <title>Complete Genome Sequence of Campylobacter iguaniorum Strain 1485ET, Isolated from a Bearded Dragon (Pogona vitticeps).</title>
        <authorList>
            <person name="Gilbert M.J."/>
            <person name="Miller W.G."/>
            <person name="Yee E."/>
            <person name="Kik M."/>
            <person name="Wagenaar J.A."/>
            <person name="Duim B."/>
        </authorList>
    </citation>
    <scope>NUCLEOTIDE SEQUENCE [LARGE SCALE GENOMIC DNA]</scope>
    <source>
        <strain evidence="4">1485E</strain>
    </source>
</reference>
<proteinExistence type="predicted"/>
<dbReference type="Proteomes" id="UP000028486">
    <property type="component" value="Chromosome"/>
</dbReference>